<protein>
    <submittedName>
        <fullName evidence="1">GNAT family N-acetyltransferase</fullName>
    </submittedName>
</protein>
<dbReference type="Gene3D" id="3.40.630.30">
    <property type="match status" value="1"/>
</dbReference>
<evidence type="ECO:0000313" key="2">
    <source>
        <dbReference type="Proteomes" id="UP000219775"/>
    </source>
</evidence>
<dbReference type="RefSeq" id="WP_097969796.1">
    <property type="nucleotide sequence ID" value="NZ_NUAS01000042.1"/>
</dbReference>
<organism evidence="1 2">
    <name type="scientific">Bacillus pseudomycoides</name>
    <dbReference type="NCBI Taxonomy" id="64104"/>
    <lineage>
        <taxon>Bacteria</taxon>
        <taxon>Bacillati</taxon>
        <taxon>Bacillota</taxon>
        <taxon>Bacilli</taxon>
        <taxon>Bacillales</taxon>
        <taxon>Bacillaceae</taxon>
        <taxon>Bacillus</taxon>
        <taxon>Bacillus cereus group</taxon>
    </lineage>
</organism>
<dbReference type="Pfam" id="PF00583">
    <property type="entry name" value="Acetyltransf_1"/>
    <property type="match status" value="1"/>
</dbReference>
<sequence>MQLHFYKERFKKLINQYTLTEEQLRYTGTPNDCVKLSNQDSDRYSILVMKDDELVTFFVLHKNDGVKPYTENEKSILIRAFSTDFHHQGKGYAKQALKILPEFIRNNFLGINEIILAVNAKNLAAQSLYKKCGFCDKGVRRAGRKGELIIMSYYL</sequence>
<dbReference type="EMBL" id="NUDP01000091">
    <property type="protein sequence ID" value="PEM66445.1"/>
    <property type="molecule type" value="Genomic_DNA"/>
</dbReference>
<gene>
    <name evidence="1" type="ORF">CN613_22480</name>
</gene>
<dbReference type="Proteomes" id="UP000219775">
    <property type="component" value="Unassembled WGS sequence"/>
</dbReference>
<name>A0A2B6R0Q1_9BACI</name>
<proteinExistence type="predicted"/>
<dbReference type="GO" id="GO:0016747">
    <property type="term" value="F:acyltransferase activity, transferring groups other than amino-acyl groups"/>
    <property type="evidence" value="ECO:0007669"/>
    <property type="project" value="InterPro"/>
</dbReference>
<dbReference type="AlphaFoldDB" id="A0A2B6R0Q1"/>
<reference evidence="1 2" key="1">
    <citation type="submission" date="2017-09" db="EMBL/GenBank/DDBJ databases">
        <title>Large-scale bioinformatics analysis of Bacillus genomes uncovers conserved roles of natural products in bacterial physiology.</title>
        <authorList>
            <consortium name="Agbiome Team Llc"/>
            <person name="Bleich R.M."/>
            <person name="Grubbs K.J."/>
            <person name="Santa Maria K.C."/>
            <person name="Allen S.E."/>
            <person name="Farag S."/>
            <person name="Shank E.A."/>
            <person name="Bowers A."/>
        </authorList>
    </citation>
    <scope>NUCLEOTIDE SEQUENCE [LARGE SCALE GENOMIC DNA]</scope>
    <source>
        <strain evidence="1 2">AFS009893</strain>
    </source>
</reference>
<dbReference type="InterPro" id="IPR000182">
    <property type="entry name" value="GNAT_dom"/>
</dbReference>
<dbReference type="SUPFAM" id="SSF55729">
    <property type="entry name" value="Acyl-CoA N-acyltransferases (Nat)"/>
    <property type="match status" value="1"/>
</dbReference>
<keyword evidence="1" id="KW-0808">Transferase</keyword>
<comment type="caution">
    <text evidence="1">The sequence shown here is derived from an EMBL/GenBank/DDBJ whole genome shotgun (WGS) entry which is preliminary data.</text>
</comment>
<dbReference type="InterPro" id="IPR016181">
    <property type="entry name" value="Acyl_CoA_acyltransferase"/>
</dbReference>
<dbReference type="PROSITE" id="PS51186">
    <property type="entry name" value="GNAT"/>
    <property type="match status" value="1"/>
</dbReference>
<accession>A0A2B6R0Q1</accession>
<evidence type="ECO:0000313" key="1">
    <source>
        <dbReference type="EMBL" id="PEM66445.1"/>
    </source>
</evidence>